<keyword evidence="5" id="KW-0648">Protein biosynthesis</keyword>
<dbReference type="EC" id="6.1.1.9" evidence="1"/>
<dbReference type="PANTHER" id="PTHR11946">
    <property type="entry name" value="VALYL-TRNA SYNTHETASES"/>
    <property type="match status" value="1"/>
</dbReference>
<organism evidence="9 10">
    <name type="scientific">Paenibacillus sepulcri</name>
    <dbReference type="NCBI Taxonomy" id="359917"/>
    <lineage>
        <taxon>Bacteria</taxon>
        <taxon>Bacillati</taxon>
        <taxon>Bacillota</taxon>
        <taxon>Bacilli</taxon>
        <taxon>Bacillales</taxon>
        <taxon>Paenibacillaceae</taxon>
        <taxon>Paenibacillus</taxon>
    </lineage>
</organism>
<dbReference type="PROSITE" id="PS00178">
    <property type="entry name" value="AA_TRNA_LIGASE_I"/>
    <property type="match status" value="1"/>
</dbReference>
<evidence type="ECO:0000259" key="8">
    <source>
        <dbReference type="Pfam" id="PF00133"/>
    </source>
</evidence>
<dbReference type="Proteomes" id="UP001519887">
    <property type="component" value="Unassembled WGS sequence"/>
</dbReference>
<reference evidence="9 10" key="1">
    <citation type="submission" date="2021-07" db="EMBL/GenBank/DDBJ databases">
        <title>Paenibacillus radiodurans sp. nov., isolated from the southeastern edge of Tengger Desert.</title>
        <authorList>
            <person name="Zhang G."/>
        </authorList>
    </citation>
    <scope>NUCLEOTIDE SEQUENCE [LARGE SCALE GENOMIC DNA]</scope>
    <source>
        <strain evidence="9 10">CCM 7311</strain>
    </source>
</reference>
<evidence type="ECO:0000313" key="10">
    <source>
        <dbReference type="Proteomes" id="UP001519887"/>
    </source>
</evidence>
<sequence>MSEKQMTTEMPTTYDPKASEAKWYEYWMQGKYFEAGKRPDAPTYTIVIPPPNVTGMLHIGHALDFTLQDIMIRTKRMQGFDALWLP</sequence>
<dbReference type="GO" id="GO:0016874">
    <property type="term" value="F:ligase activity"/>
    <property type="evidence" value="ECO:0007669"/>
    <property type="project" value="UniProtKB-KW"/>
</dbReference>
<evidence type="ECO:0000256" key="6">
    <source>
        <dbReference type="ARBA" id="ARBA00023146"/>
    </source>
</evidence>
<accession>A0ABS7CGR9</accession>
<evidence type="ECO:0000256" key="1">
    <source>
        <dbReference type="ARBA" id="ARBA00013169"/>
    </source>
</evidence>
<keyword evidence="3" id="KW-0547">Nucleotide-binding</keyword>
<dbReference type="Gene3D" id="3.40.50.620">
    <property type="entry name" value="HUPs"/>
    <property type="match status" value="1"/>
</dbReference>
<feature type="domain" description="Aminoacyl-tRNA synthetase class Ia" evidence="8">
    <location>
        <begin position="22"/>
        <end position="86"/>
    </location>
</feature>
<dbReference type="InterPro" id="IPR002300">
    <property type="entry name" value="aa-tRNA-synth_Ia"/>
</dbReference>
<protein>
    <recommendedName>
        <fullName evidence="1">valine--tRNA ligase</fullName>
        <ecNumber evidence="1">6.1.1.9</ecNumber>
    </recommendedName>
    <alternativeName>
        <fullName evidence="7">Valyl-tRNA synthetase</fullName>
    </alternativeName>
</protein>
<dbReference type="PANTHER" id="PTHR11946:SF93">
    <property type="entry name" value="VALINE--TRNA LIGASE, CHLOROPLASTIC_MITOCHONDRIAL 2"/>
    <property type="match status" value="1"/>
</dbReference>
<dbReference type="Pfam" id="PF00133">
    <property type="entry name" value="tRNA-synt_1"/>
    <property type="match status" value="1"/>
</dbReference>
<name>A0ABS7CGR9_9BACL</name>
<evidence type="ECO:0000256" key="5">
    <source>
        <dbReference type="ARBA" id="ARBA00022917"/>
    </source>
</evidence>
<keyword evidence="6" id="KW-0030">Aminoacyl-tRNA synthetase</keyword>
<dbReference type="InterPro" id="IPR014729">
    <property type="entry name" value="Rossmann-like_a/b/a_fold"/>
</dbReference>
<feature type="non-terminal residue" evidence="9">
    <location>
        <position position="86"/>
    </location>
</feature>
<keyword evidence="2 9" id="KW-0436">Ligase</keyword>
<dbReference type="InterPro" id="IPR001412">
    <property type="entry name" value="aa-tRNA-synth_I_CS"/>
</dbReference>
<evidence type="ECO:0000313" key="9">
    <source>
        <dbReference type="EMBL" id="MBW7460136.1"/>
    </source>
</evidence>
<dbReference type="SUPFAM" id="SSF52374">
    <property type="entry name" value="Nucleotidylyl transferase"/>
    <property type="match status" value="1"/>
</dbReference>
<evidence type="ECO:0000256" key="3">
    <source>
        <dbReference type="ARBA" id="ARBA00022741"/>
    </source>
</evidence>
<proteinExistence type="predicted"/>
<evidence type="ECO:0000256" key="7">
    <source>
        <dbReference type="ARBA" id="ARBA00029936"/>
    </source>
</evidence>
<evidence type="ECO:0000256" key="4">
    <source>
        <dbReference type="ARBA" id="ARBA00022840"/>
    </source>
</evidence>
<keyword evidence="4" id="KW-0067">ATP-binding</keyword>
<comment type="caution">
    <text evidence="9">The sequence shown here is derived from an EMBL/GenBank/DDBJ whole genome shotgun (WGS) entry which is preliminary data.</text>
</comment>
<dbReference type="InterPro" id="IPR002303">
    <property type="entry name" value="Valyl-tRNA_ligase"/>
</dbReference>
<dbReference type="EMBL" id="JAHZIK010002038">
    <property type="protein sequence ID" value="MBW7460136.1"/>
    <property type="molecule type" value="Genomic_DNA"/>
</dbReference>
<gene>
    <name evidence="9" type="ORF">K0U00_39350</name>
</gene>
<keyword evidence="10" id="KW-1185">Reference proteome</keyword>
<evidence type="ECO:0000256" key="2">
    <source>
        <dbReference type="ARBA" id="ARBA00022598"/>
    </source>
</evidence>